<organism evidence="1 2">
    <name type="scientific">Molorchus minor</name>
    <dbReference type="NCBI Taxonomy" id="1323400"/>
    <lineage>
        <taxon>Eukaryota</taxon>
        <taxon>Metazoa</taxon>
        <taxon>Ecdysozoa</taxon>
        <taxon>Arthropoda</taxon>
        <taxon>Hexapoda</taxon>
        <taxon>Insecta</taxon>
        <taxon>Pterygota</taxon>
        <taxon>Neoptera</taxon>
        <taxon>Endopterygota</taxon>
        <taxon>Coleoptera</taxon>
        <taxon>Polyphaga</taxon>
        <taxon>Cucujiformia</taxon>
        <taxon>Chrysomeloidea</taxon>
        <taxon>Cerambycidae</taxon>
        <taxon>Lamiinae</taxon>
        <taxon>Monochamini</taxon>
        <taxon>Molorchus</taxon>
    </lineage>
</organism>
<protein>
    <recommendedName>
        <fullName evidence="3">Peptidase A2 domain-containing protein</fullName>
    </recommendedName>
</protein>
<evidence type="ECO:0000313" key="2">
    <source>
        <dbReference type="Proteomes" id="UP001162164"/>
    </source>
</evidence>
<evidence type="ECO:0008006" key="3">
    <source>
        <dbReference type="Google" id="ProtNLM"/>
    </source>
</evidence>
<proteinExistence type="predicted"/>
<name>A0ABQ9J4M1_9CUCU</name>
<comment type="caution">
    <text evidence="1">The sequence shown here is derived from an EMBL/GenBank/DDBJ whole genome shotgun (WGS) entry which is preliminary data.</text>
</comment>
<keyword evidence="2" id="KW-1185">Reference proteome</keyword>
<reference evidence="1" key="1">
    <citation type="journal article" date="2023" name="Insect Mol. Biol.">
        <title>Genome sequencing provides insights into the evolution of gene families encoding plant cell wall-degrading enzymes in longhorned beetles.</title>
        <authorList>
            <person name="Shin N.R."/>
            <person name="Okamura Y."/>
            <person name="Kirsch R."/>
            <person name="Pauchet Y."/>
        </authorList>
    </citation>
    <scope>NUCLEOTIDE SEQUENCE</scope>
    <source>
        <strain evidence="1">MMC_N1</strain>
    </source>
</reference>
<gene>
    <name evidence="1" type="ORF">NQ317_014878</name>
</gene>
<accession>A0ABQ9J4M1</accession>
<sequence length="149" mass="17023">MVVQFEENSKSVRSANQLDTVQKILTKDKIKRFLQEAPGNGLLLEKIIQINIKRLIQLILDILSDSIIIIKIPDSKAHTARGFVISTPDQMKIYPTYLNLSHPETYTRHCFRRSSAILLADTGADITTINGGVAFYYASEDTYRRFYKK</sequence>
<dbReference type="EMBL" id="JAPWTJ010001278">
    <property type="protein sequence ID" value="KAJ8972928.1"/>
    <property type="molecule type" value="Genomic_DNA"/>
</dbReference>
<dbReference type="Proteomes" id="UP001162164">
    <property type="component" value="Unassembled WGS sequence"/>
</dbReference>
<evidence type="ECO:0000313" key="1">
    <source>
        <dbReference type="EMBL" id="KAJ8972928.1"/>
    </source>
</evidence>